<dbReference type="EMBL" id="LVYD01000051">
    <property type="protein sequence ID" value="OQP62294.1"/>
    <property type="molecule type" value="Genomic_DNA"/>
</dbReference>
<evidence type="ECO:0000313" key="2">
    <source>
        <dbReference type="Proteomes" id="UP000192796"/>
    </source>
</evidence>
<proteinExistence type="predicted"/>
<name>A0A1V9FVD1_9BACT</name>
<dbReference type="STRING" id="1703345.A3860_28420"/>
<dbReference type="AlphaFoldDB" id="A0A1V9FVD1"/>
<accession>A0A1V9FVD1</accession>
<evidence type="ECO:0000313" key="1">
    <source>
        <dbReference type="EMBL" id="OQP62294.1"/>
    </source>
</evidence>
<dbReference type="Proteomes" id="UP000192796">
    <property type="component" value="Unassembled WGS sequence"/>
</dbReference>
<reference evidence="1 2" key="1">
    <citation type="submission" date="2016-03" db="EMBL/GenBank/DDBJ databases">
        <title>Niastella vici sp. nov., isolated from farmland soil.</title>
        <authorList>
            <person name="Chen L."/>
            <person name="Wang D."/>
            <person name="Yang S."/>
            <person name="Wang G."/>
        </authorList>
    </citation>
    <scope>NUCLEOTIDE SEQUENCE [LARGE SCALE GENOMIC DNA]</scope>
    <source>
        <strain evidence="1 2">DJ57</strain>
    </source>
</reference>
<gene>
    <name evidence="1" type="ORF">A3860_28420</name>
</gene>
<dbReference type="OrthoDB" id="9810445at2"/>
<organism evidence="1 2">
    <name type="scientific">Niastella vici</name>
    <dbReference type="NCBI Taxonomy" id="1703345"/>
    <lineage>
        <taxon>Bacteria</taxon>
        <taxon>Pseudomonadati</taxon>
        <taxon>Bacteroidota</taxon>
        <taxon>Chitinophagia</taxon>
        <taxon>Chitinophagales</taxon>
        <taxon>Chitinophagaceae</taxon>
        <taxon>Niastella</taxon>
    </lineage>
</organism>
<sequence length="90" mass="10498">MSTTYSAVYYDAAGRTYGATIFLSAATITIRYLDENRQEKVVYWLTKDTRFWQQTIQSELQYKNNKGQTERLCFQDVAFIQAIKKIPIAI</sequence>
<comment type="caution">
    <text evidence="1">The sequence shown here is derived from an EMBL/GenBank/DDBJ whole genome shotgun (WGS) entry which is preliminary data.</text>
</comment>
<protein>
    <submittedName>
        <fullName evidence="1">Uncharacterized protein</fullName>
    </submittedName>
</protein>
<dbReference type="RefSeq" id="WP_081149145.1">
    <property type="nucleotide sequence ID" value="NZ_LVYD01000051.1"/>
</dbReference>
<keyword evidence="2" id="KW-1185">Reference proteome</keyword>